<dbReference type="InterPro" id="IPR051125">
    <property type="entry name" value="ABC-4/HrtB_transporter"/>
</dbReference>
<evidence type="ECO:0000256" key="4">
    <source>
        <dbReference type="ARBA" id="ARBA00022989"/>
    </source>
</evidence>
<evidence type="ECO:0000313" key="9">
    <source>
        <dbReference type="EMBL" id="CAK9108576.1"/>
    </source>
</evidence>
<comment type="caution">
    <text evidence="9">The sequence shown here is derived from an EMBL/GenBank/DDBJ whole genome shotgun (WGS) entry which is preliminary data.</text>
</comment>
<evidence type="ECO:0008006" key="11">
    <source>
        <dbReference type="Google" id="ProtNLM"/>
    </source>
</evidence>
<organism evidence="9 10">
    <name type="scientific">Durusdinium trenchii</name>
    <dbReference type="NCBI Taxonomy" id="1381693"/>
    <lineage>
        <taxon>Eukaryota</taxon>
        <taxon>Sar</taxon>
        <taxon>Alveolata</taxon>
        <taxon>Dinophyceae</taxon>
        <taxon>Suessiales</taxon>
        <taxon>Symbiodiniaceae</taxon>
        <taxon>Durusdinium</taxon>
    </lineage>
</organism>
<dbReference type="Pfam" id="PF02687">
    <property type="entry name" value="FtsX"/>
    <property type="match status" value="1"/>
</dbReference>
<evidence type="ECO:0000259" key="7">
    <source>
        <dbReference type="Pfam" id="PF00149"/>
    </source>
</evidence>
<evidence type="ECO:0000313" key="10">
    <source>
        <dbReference type="Proteomes" id="UP001642484"/>
    </source>
</evidence>
<evidence type="ECO:0000256" key="2">
    <source>
        <dbReference type="ARBA" id="ARBA00022475"/>
    </source>
</evidence>
<keyword evidence="10" id="KW-1185">Reference proteome</keyword>
<comment type="subcellular location">
    <subcellularLocation>
        <location evidence="1">Cell membrane</location>
        <topology evidence="1">Multi-pass membrane protein</topology>
    </subcellularLocation>
</comment>
<feature type="domain" description="Calcineurin-like phosphoesterase" evidence="7">
    <location>
        <begin position="1105"/>
        <end position="1276"/>
    </location>
</feature>
<feature type="transmembrane region" description="Helical" evidence="6">
    <location>
        <begin position="20"/>
        <end position="39"/>
    </location>
</feature>
<feature type="transmembrane region" description="Helical" evidence="6">
    <location>
        <begin position="713"/>
        <end position="733"/>
    </location>
</feature>
<dbReference type="SUPFAM" id="SSF56300">
    <property type="entry name" value="Metallo-dependent phosphatases"/>
    <property type="match status" value="1"/>
</dbReference>
<evidence type="ECO:0000256" key="6">
    <source>
        <dbReference type="SAM" id="Phobius"/>
    </source>
</evidence>
<sequence length="1326" mass="146729">MQVRDLLVRNLKYYWRTNFAVILGVAAATAVIAGALVVGDSVRGSLRQMSLDRLGEIDYAITGGRFFREELSESLASEDIQTAPAIIVQGTVIGVSTTDQAPDSEESNLRLRRAGQIHVVAADDRFWSMLDTGEIAAPQEGEIVINQRVADQIGASIGDSLSVIVEIPASIPRDSLLGDRDETVTELSLTVSAIAPEETGLARFGLNPSQQVPLNVFVNLEEMQYQIGLEEIRPTKRNPESKPARVNTLFIATTQPDRLSRKSFELAGALTDRVHEKITLADLALKIVTNEKHGYLSLESEQMILENSLASDALETAEDTGATVSPVLVYLLNEIRNADEPEKYSMYSIIAGIDPELSHPFGPFEFVGEHHPLKKGDVYLNDWLAKDLGVAAGDQILTKYHVVGDRGELPEEEISFQVQGVVKLTGVADDTGFTPNVPGVTDAKTYSEWRQPFPLKEELITDRDDLYWDNIDTEREDDYRTTPKIFTSLSTAQNLWKSRYGDLTSVRFAPTNEEHLAELEKEFTESFLKRLHPEQTGFFVQPIKAIGLRAAQGTTDFTGLFIGFSFFLILAATILVGLLFRLGIETRIGELGLLTAVGLHRKQVRRLYLLEGTLLVVIGGGLGLIAAVGYAAIMIHGLKTWWFGAIGTRFLFLEVHVTSLVIGFLIAAIVALLAIFWSLWQTRKQSTRSLLNGESGQTELATVQQNSLSRRSALLLIGGSLLLSILTLIGVIPDSEAFSGFSWKVVMFFCVGMGLLSGGLSALTAFLGSNDAVKIEGSKTASRTKLGLRNAARNRQRSVMTTSLISSATFIIVAVAAGQQNPTGEEPKYQSGNGGFTLVAETNVPVLYNLNTSEGRAKVGFNLLDEKVEATLDQARVFPFRMKLGENASCLNLYQTQVPTILGVPNDVLEEMIQNERFLFANTSAEQPWSLINKKLDSGNIPVLGDMNTLMYSLHKGIGDVIQVPNEETPEQTLEVAGMFANSIFQGVLVMSEENFQKVFPEQVGFQYFLIETPVDKAEDVSAMLETNLSDSGFDSERVSDRLQDFLAVQNTYLSTFQTLGGLGLLLGTIGLATVMLRNIVERRGELALMRAIGFRKQQDALSTYAIGDIHGCWDALEALLDQVPLHEDDQLVLLGDYIDRGPDSAKVLNWVIDQVEEQGTVALRGNHEVMMLAALQGEMRLEHWLGCGGQEALESYLPKNSNRSPSPDWVPQEHLNFLKHRLRPYFETESHIFVHASLYSEHPVAEQDEYVFYWERFHDIAPHCSGKRVICGHTAQKSGRPAVKEHAICIDTWVYGNGWLTCLDVESGRYWQANQKRKQRNDWLD</sequence>
<evidence type="ECO:0000256" key="3">
    <source>
        <dbReference type="ARBA" id="ARBA00022692"/>
    </source>
</evidence>
<evidence type="ECO:0000256" key="5">
    <source>
        <dbReference type="ARBA" id="ARBA00023136"/>
    </source>
</evidence>
<feature type="transmembrane region" description="Helical" evidence="6">
    <location>
        <begin position="608"/>
        <end position="635"/>
    </location>
</feature>
<dbReference type="InterPro" id="IPR029052">
    <property type="entry name" value="Metallo-depent_PP-like"/>
</dbReference>
<dbReference type="InterPro" id="IPR004843">
    <property type="entry name" value="Calcineurin-like_PHP"/>
</dbReference>
<dbReference type="CDD" id="cd00144">
    <property type="entry name" value="MPP_PPP_family"/>
    <property type="match status" value="1"/>
</dbReference>
<keyword evidence="5 6" id="KW-0472">Membrane</keyword>
<dbReference type="InterPro" id="IPR003838">
    <property type="entry name" value="ABC3_permease_C"/>
</dbReference>
<feature type="transmembrane region" description="Helical" evidence="6">
    <location>
        <begin position="745"/>
        <end position="767"/>
    </location>
</feature>
<evidence type="ECO:0000259" key="8">
    <source>
        <dbReference type="Pfam" id="PF02687"/>
    </source>
</evidence>
<feature type="transmembrane region" description="Helical" evidence="6">
    <location>
        <begin position="557"/>
        <end position="580"/>
    </location>
</feature>
<protein>
    <recommendedName>
        <fullName evidence="11">Calcineurin-like phosphoesterase domain-containing protein</fullName>
    </recommendedName>
</protein>
<gene>
    <name evidence="9" type="ORF">CCMP2556_LOCUS50586</name>
</gene>
<keyword evidence="4 6" id="KW-1133">Transmembrane helix</keyword>
<dbReference type="Gene3D" id="3.60.21.10">
    <property type="match status" value="1"/>
</dbReference>
<dbReference type="Pfam" id="PF00149">
    <property type="entry name" value="Metallophos"/>
    <property type="match status" value="1"/>
</dbReference>
<name>A0ABP0S8D2_9DINO</name>
<reference evidence="9 10" key="1">
    <citation type="submission" date="2024-02" db="EMBL/GenBank/DDBJ databases">
        <authorList>
            <person name="Chen Y."/>
            <person name="Shah S."/>
            <person name="Dougan E. K."/>
            <person name="Thang M."/>
            <person name="Chan C."/>
        </authorList>
    </citation>
    <scope>NUCLEOTIDE SEQUENCE [LARGE SCALE GENOMIC DNA]</scope>
</reference>
<dbReference type="EMBL" id="CAXAMN010027128">
    <property type="protein sequence ID" value="CAK9108576.1"/>
    <property type="molecule type" value="Genomic_DNA"/>
</dbReference>
<evidence type="ECO:0000256" key="1">
    <source>
        <dbReference type="ARBA" id="ARBA00004651"/>
    </source>
</evidence>
<proteinExistence type="predicted"/>
<feature type="domain" description="ABC3 transporter permease C-terminal" evidence="8">
    <location>
        <begin position="563"/>
        <end position="686"/>
    </location>
</feature>
<dbReference type="PANTHER" id="PTHR43738">
    <property type="entry name" value="ABC TRANSPORTER, MEMBRANE PROTEIN"/>
    <property type="match status" value="1"/>
</dbReference>
<accession>A0ABP0S8D2</accession>
<feature type="transmembrane region" description="Helical" evidence="6">
    <location>
        <begin position="655"/>
        <end position="680"/>
    </location>
</feature>
<feature type="transmembrane region" description="Helical" evidence="6">
    <location>
        <begin position="799"/>
        <end position="818"/>
    </location>
</feature>
<keyword evidence="3 6" id="KW-0812">Transmembrane</keyword>
<dbReference type="Proteomes" id="UP001642484">
    <property type="component" value="Unassembled WGS sequence"/>
</dbReference>
<dbReference type="PANTHER" id="PTHR43738:SF2">
    <property type="entry name" value="ABC TRANSPORTER PERMEASE"/>
    <property type="match status" value="1"/>
</dbReference>
<keyword evidence="2" id="KW-1003">Cell membrane</keyword>